<reference evidence="2" key="1">
    <citation type="submission" date="2020-10" db="EMBL/GenBank/DDBJ databases">
        <authorList>
            <person name="Gilroy R."/>
        </authorList>
    </citation>
    <scope>NUCLEOTIDE SEQUENCE</scope>
    <source>
        <strain evidence="2">7293</strain>
    </source>
</reference>
<accession>A0A9D9H5E4</accession>
<evidence type="ECO:0008006" key="4">
    <source>
        <dbReference type="Google" id="ProtNLM"/>
    </source>
</evidence>
<keyword evidence="1" id="KW-0732">Signal</keyword>
<sequence>MRKLAVILMIAMLFSCSTFTSTEGPSWTRETPHPAGYVVFVGSGTGADNASARASAYRDILTQLGEGLGYDAVSLYYRTLLSLDSIPELDAAIVNTYTSPATGGVIWFAMLQIPQDRYQSSISEEYTAAIERTQKIESLLSSAMDSYRANRDTETITDVLSALSVSLDGPVMDDEYTPEKILAMAEEYLSNLEIAVSSVDGTDITVQLSRAKGIFHPPVVSALVNAQYQMLNGDGERVTTSFDLMTDSRGYAHFFRTNPYMLRRGVIIFSASVPSALLEEIEAKVPEGFLDGFKQIMGSSAVECSYSDDVALRSERTVIGVAEYGENGVQMSGNEALEAFSSYIENSRAGDYLIFSASGEEEEDALRYLQRTYPGMDDYVLLRVGIAGYENGAGKVFARADGRFVFCKAGSTEPYIVRELSVAGDGSDNEEATAAAFSRCGEAAAGMFLSEL</sequence>
<evidence type="ECO:0000256" key="1">
    <source>
        <dbReference type="SAM" id="SignalP"/>
    </source>
</evidence>
<dbReference type="AlphaFoldDB" id="A0A9D9H5E4"/>
<name>A0A9D9H5E4_9SPIO</name>
<gene>
    <name evidence="2" type="ORF">IAA97_06030</name>
</gene>
<organism evidence="2 3">
    <name type="scientific">Candidatus Ornithospirochaeta stercoripullorum</name>
    <dbReference type="NCBI Taxonomy" id="2840899"/>
    <lineage>
        <taxon>Bacteria</taxon>
        <taxon>Pseudomonadati</taxon>
        <taxon>Spirochaetota</taxon>
        <taxon>Spirochaetia</taxon>
        <taxon>Spirochaetales</taxon>
        <taxon>Spirochaetaceae</taxon>
        <taxon>Spirochaetaceae incertae sedis</taxon>
        <taxon>Candidatus Ornithospirochaeta</taxon>
    </lineage>
</organism>
<proteinExistence type="predicted"/>
<comment type="caution">
    <text evidence="2">The sequence shown here is derived from an EMBL/GenBank/DDBJ whole genome shotgun (WGS) entry which is preliminary data.</text>
</comment>
<evidence type="ECO:0000313" key="2">
    <source>
        <dbReference type="EMBL" id="MBO8436519.1"/>
    </source>
</evidence>
<reference evidence="2" key="2">
    <citation type="journal article" date="2021" name="PeerJ">
        <title>Extensive microbial diversity within the chicken gut microbiome revealed by metagenomics and culture.</title>
        <authorList>
            <person name="Gilroy R."/>
            <person name="Ravi A."/>
            <person name="Getino M."/>
            <person name="Pursley I."/>
            <person name="Horton D.L."/>
            <person name="Alikhan N.F."/>
            <person name="Baker D."/>
            <person name="Gharbi K."/>
            <person name="Hall N."/>
            <person name="Watson M."/>
            <person name="Adriaenssens E.M."/>
            <person name="Foster-Nyarko E."/>
            <person name="Jarju S."/>
            <person name="Secka A."/>
            <person name="Antonio M."/>
            <person name="Oren A."/>
            <person name="Chaudhuri R.R."/>
            <person name="La Ragione R."/>
            <person name="Hildebrand F."/>
            <person name="Pallen M.J."/>
        </authorList>
    </citation>
    <scope>NUCLEOTIDE SEQUENCE</scope>
    <source>
        <strain evidence="2">7293</strain>
    </source>
</reference>
<evidence type="ECO:0000313" key="3">
    <source>
        <dbReference type="Proteomes" id="UP000823615"/>
    </source>
</evidence>
<dbReference type="PROSITE" id="PS51257">
    <property type="entry name" value="PROKAR_LIPOPROTEIN"/>
    <property type="match status" value="1"/>
</dbReference>
<dbReference type="Proteomes" id="UP000823615">
    <property type="component" value="Unassembled WGS sequence"/>
</dbReference>
<feature type="chain" id="PRO_5038548697" description="Lipoprotein" evidence="1">
    <location>
        <begin position="21"/>
        <end position="452"/>
    </location>
</feature>
<dbReference type="EMBL" id="JADIMT010000069">
    <property type="protein sequence ID" value="MBO8436519.1"/>
    <property type="molecule type" value="Genomic_DNA"/>
</dbReference>
<feature type="signal peptide" evidence="1">
    <location>
        <begin position="1"/>
        <end position="20"/>
    </location>
</feature>
<protein>
    <recommendedName>
        <fullName evidence="4">Lipoprotein</fullName>
    </recommendedName>
</protein>